<protein>
    <submittedName>
        <fullName evidence="2">DUF596 domain-containing protein</fullName>
    </submittedName>
</protein>
<dbReference type="EMBL" id="CP063009">
    <property type="protein sequence ID" value="QOU54582.1"/>
    <property type="molecule type" value="Genomic_DNA"/>
</dbReference>
<sequence length="120" mass="14218">MKATCKELLEYKENLEGCSISTVWYVTPPERFSEKDFNFNQRKEFFLHLLRMLLETGKIRLGKHGEFLQGSVDELISRYDAAFPKTEGEWETRGEHLWFYEDDCPGGIVWIHDSGYEDWT</sequence>
<dbReference type="AlphaFoldDB" id="A0A2R4NDV7"/>
<name>A0A2R4NDV7_KLEPN</name>
<keyword evidence="1" id="KW-0614">Plasmid</keyword>
<evidence type="ECO:0000313" key="2">
    <source>
        <dbReference type="EMBL" id="QOU54582.1"/>
    </source>
</evidence>
<evidence type="ECO:0000313" key="1">
    <source>
        <dbReference type="EMBL" id="AVX34333.1"/>
    </source>
</evidence>
<dbReference type="SUPFAM" id="SSF160472">
    <property type="entry name" value="NMB0513-like"/>
    <property type="match status" value="1"/>
</dbReference>
<dbReference type="Proteomes" id="UP000439817">
    <property type="component" value="Plasmid unnamed1"/>
</dbReference>
<accession>A0A2R4NDV7</accession>
<gene>
    <name evidence="2" type="ORF">GJJ08_027155</name>
</gene>
<dbReference type="RefSeq" id="WP_015632534.1">
    <property type="nucleotide sequence ID" value="NZ_AP024569.1"/>
</dbReference>
<proteinExistence type="predicted"/>
<reference evidence="1" key="1">
    <citation type="submission" date="2017-10" db="EMBL/GenBank/DDBJ databases">
        <title>Complete sequence of p911021-tetA.</title>
        <authorList>
            <person name="Feng J."/>
            <person name="Zeng L."/>
            <person name="Jiang X."/>
            <person name="Zhan Z."/>
            <person name="Luo W."/>
            <person name="Zhao Y."/>
            <person name="Tong Y."/>
            <person name="Zhou D."/>
        </authorList>
    </citation>
    <scope>NUCLEOTIDE SEQUENCE</scope>
    <source>
        <plasmid evidence="1">p911021-tetA</plasmid>
    </source>
</reference>
<dbReference type="Gene3D" id="1.10.3510.10">
    <property type="entry name" value="NMB0513-like"/>
    <property type="match status" value="1"/>
</dbReference>
<dbReference type="InterPro" id="IPR023138">
    <property type="entry name" value="NMB0513-like_sf"/>
</dbReference>
<geneLocation type="plasmid" evidence="1">
    <name>p911021-tetA</name>
</geneLocation>
<reference evidence="2 3" key="2">
    <citation type="journal article" date="2020" name="Antibiotics">
        <title>Molecular Typing, Characterization of Antimicrobial Resistance, Virulence Profiling and Analysis of Whole-Genome Sequence of Clinical Klebsiella pneumoniae Isolates.</title>
        <authorList>
            <person name="Shelenkov A."/>
            <person name="Mikhaylova Y."/>
            <person name="Yanushevich Y."/>
            <person name="Samoilov A."/>
            <person name="Petrova L."/>
            <person name="Fomina V."/>
            <person name="Gusarov V."/>
            <person name="Zamyatin M."/>
            <person name="Shagin D."/>
            <person name="Akimkin V."/>
        </authorList>
    </citation>
    <scope>NUCLEOTIDE SEQUENCE [LARGE SCALE GENOMIC DNA]</scope>
    <source>
        <strain evidence="2 3">CriePir120</strain>
        <plasmid evidence="2 3">unnamed1</plasmid>
    </source>
</reference>
<dbReference type="KEGG" id="kpb:FH42_26675"/>
<dbReference type="InterPro" id="IPR007670">
    <property type="entry name" value="DUF596"/>
</dbReference>
<dbReference type="Pfam" id="PF04591">
    <property type="entry name" value="DUF596"/>
    <property type="match status" value="1"/>
</dbReference>
<evidence type="ECO:0000313" key="3">
    <source>
        <dbReference type="Proteomes" id="UP000439817"/>
    </source>
</evidence>
<dbReference type="EMBL" id="MG288679">
    <property type="protein sequence ID" value="AVX34333.1"/>
    <property type="molecule type" value="Genomic_DNA"/>
</dbReference>
<geneLocation type="plasmid" evidence="2 3">
    <name>unnamed1</name>
</geneLocation>
<organism evidence="1">
    <name type="scientific">Klebsiella pneumoniae</name>
    <dbReference type="NCBI Taxonomy" id="573"/>
    <lineage>
        <taxon>Bacteria</taxon>
        <taxon>Pseudomonadati</taxon>
        <taxon>Pseudomonadota</taxon>
        <taxon>Gammaproteobacteria</taxon>
        <taxon>Enterobacterales</taxon>
        <taxon>Enterobacteriaceae</taxon>
        <taxon>Klebsiella/Raoultella group</taxon>
        <taxon>Klebsiella</taxon>
        <taxon>Klebsiella pneumoniae complex</taxon>
    </lineage>
</organism>